<protein>
    <recommendedName>
        <fullName evidence="5">Microcystin degradation protein MlrC</fullName>
    </recommendedName>
</protein>
<gene>
    <name evidence="3" type="ORF">DXC81_08715</name>
</gene>
<dbReference type="InterPro" id="IPR015995">
    <property type="entry name" value="MlrC_N"/>
</dbReference>
<evidence type="ECO:0000259" key="1">
    <source>
        <dbReference type="Pfam" id="PF07171"/>
    </source>
</evidence>
<dbReference type="Proteomes" id="UP000260943">
    <property type="component" value="Unassembled WGS sequence"/>
</dbReference>
<feature type="domain" description="Microcystin LR degradation protein MlrC C-terminal" evidence="1">
    <location>
        <begin position="296"/>
        <end position="469"/>
    </location>
</feature>
<dbReference type="EMBL" id="QSRJ01000010">
    <property type="protein sequence ID" value="RGL08442.1"/>
    <property type="molecule type" value="Genomic_DNA"/>
</dbReference>
<evidence type="ECO:0000259" key="2">
    <source>
        <dbReference type="Pfam" id="PF07364"/>
    </source>
</evidence>
<comment type="caution">
    <text evidence="3">The sequence shown here is derived from an EMBL/GenBank/DDBJ whole genome shotgun (WGS) entry which is preliminary data.</text>
</comment>
<dbReference type="Pfam" id="PF07364">
    <property type="entry name" value="DUF1485"/>
    <property type="match status" value="1"/>
</dbReference>
<evidence type="ECO:0000313" key="4">
    <source>
        <dbReference type="Proteomes" id="UP000260943"/>
    </source>
</evidence>
<dbReference type="AlphaFoldDB" id="A0A3E4QQ57"/>
<organism evidence="3 4">
    <name type="scientific">Collinsella tanakaei</name>
    <dbReference type="NCBI Taxonomy" id="626935"/>
    <lineage>
        <taxon>Bacteria</taxon>
        <taxon>Bacillati</taxon>
        <taxon>Actinomycetota</taxon>
        <taxon>Coriobacteriia</taxon>
        <taxon>Coriobacteriales</taxon>
        <taxon>Coriobacteriaceae</taxon>
        <taxon>Collinsella</taxon>
    </lineage>
</organism>
<name>A0A3E4QQ57_9ACTN</name>
<dbReference type="Pfam" id="PF07171">
    <property type="entry name" value="MlrC_C"/>
    <property type="match status" value="1"/>
</dbReference>
<dbReference type="RefSeq" id="WP_117680044.1">
    <property type="nucleotide sequence ID" value="NZ_CAJJKC010000004.1"/>
</dbReference>
<proteinExistence type="predicted"/>
<reference evidence="3 4" key="1">
    <citation type="submission" date="2018-08" db="EMBL/GenBank/DDBJ databases">
        <title>A genome reference for cultivated species of the human gut microbiota.</title>
        <authorList>
            <person name="Zou Y."/>
            <person name="Xue W."/>
            <person name="Luo G."/>
        </authorList>
    </citation>
    <scope>NUCLEOTIDE SEQUENCE [LARGE SCALE GENOMIC DNA]</scope>
    <source>
        <strain evidence="3 4">TF08-14</strain>
    </source>
</reference>
<evidence type="ECO:0008006" key="5">
    <source>
        <dbReference type="Google" id="ProtNLM"/>
    </source>
</evidence>
<sequence>MKVFVAHMTSECNEHVRKDATLDDFLLLYGDECIDAMHVRDIFEGHGIQIVPSIFASLHPSGMIEKAAFDYICDTILDTLKSNIGEIDAIYLQFHGASGIRDLEEVSAEHVLLKRIREIAGRYIPVALVMDPHGNVTQDLVSRVNIVRCYRQSPHSDSVDTERVVAEKLIDLMEHRRPMRPVMRKIPIMVGGERSVSAMEPMCSINRLLDEAEEDQRVFSCSYHIGYIRHDDDKLGAAVVVVPNDPGDTEYCAQVAERISRYAWDHRFEFKFTGNYGELDEAVRAAIEFDGKTAVITDSGDNCGAGGAGESTLVLRELLSQSVGKKRVLVAGINDAGACEELSSVTVGSHVSFELGTGFDDLSAPVAIEGTLAHIGEAAMGLGKIHVVGPCYVVSIDRAPIDVLVVNRNVQYGTMEQFAYAGVDFHDYDIVVVKMGYLDTYLIPETAFHVMALTDGPTIQRSENIPFKRVYRPMWPIDDVDELTFIK</sequence>
<feature type="domain" description="Microcystin LR degradation protein MlrC N-terminal" evidence="2">
    <location>
        <begin position="2"/>
        <end position="286"/>
    </location>
</feature>
<dbReference type="InterPro" id="IPR010799">
    <property type="entry name" value="MlrC_C"/>
</dbReference>
<evidence type="ECO:0000313" key="3">
    <source>
        <dbReference type="EMBL" id="RGL08442.1"/>
    </source>
</evidence>
<accession>A0A3E4QQ57</accession>